<name>A0ABS3WLK3_9ACTN</name>
<comment type="caution">
    <text evidence="2">The sequence shown here is derived from an EMBL/GenBank/DDBJ whole genome shotgun (WGS) entry which is preliminary data.</text>
</comment>
<sequence>MRYATALRKLLESYRGHDADVTQATGGNLAGAGFADARLARSPSHSSHLPQPEDARPRLA</sequence>
<dbReference type="Proteomes" id="UP001518976">
    <property type="component" value="Unassembled WGS sequence"/>
</dbReference>
<gene>
    <name evidence="2" type="ORF">JW592_00570</name>
</gene>
<evidence type="ECO:0000256" key="1">
    <source>
        <dbReference type="SAM" id="MobiDB-lite"/>
    </source>
</evidence>
<feature type="region of interest" description="Disordered" evidence="1">
    <location>
        <begin position="39"/>
        <end position="60"/>
    </location>
</feature>
<dbReference type="EMBL" id="JAFFZN010000001">
    <property type="protein sequence ID" value="MBO8183986.1"/>
    <property type="molecule type" value="Genomic_DNA"/>
</dbReference>
<evidence type="ECO:0000313" key="2">
    <source>
        <dbReference type="EMBL" id="MBO8183986.1"/>
    </source>
</evidence>
<organism evidence="2 3">
    <name type="scientific">Streptomyces spirodelae</name>
    <dbReference type="NCBI Taxonomy" id="2812904"/>
    <lineage>
        <taxon>Bacteria</taxon>
        <taxon>Bacillati</taxon>
        <taxon>Actinomycetota</taxon>
        <taxon>Actinomycetes</taxon>
        <taxon>Kitasatosporales</taxon>
        <taxon>Streptomycetaceae</taxon>
        <taxon>Streptomyces</taxon>
    </lineage>
</organism>
<keyword evidence="3" id="KW-1185">Reference proteome</keyword>
<proteinExistence type="predicted"/>
<accession>A0ABS3WLK3</accession>
<feature type="compositionally biased region" description="Basic and acidic residues" evidence="1">
    <location>
        <begin position="51"/>
        <end position="60"/>
    </location>
</feature>
<protein>
    <submittedName>
        <fullName evidence="2">Uncharacterized protein</fullName>
    </submittedName>
</protein>
<reference evidence="2 3" key="1">
    <citation type="submission" date="2021-02" db="EMBL/GenBank/DDBJ databases">
        <title>Streptomyces spirodelae sp. nov., isolated from duckweed.</title>
        <authorList>
            <person name="Saimee Y."/>
            <person name="Duangmal K."/>
        </authorList>
    </citation>
    <scope>NUCLEOTIDE SEQUENCE [LARGE SCALE GENOMIC DNA]</scope>
    <source>
        <strain evidence="2 3">DW4-2</strain>
    </source>
</reference>
<dbReference type="RefSeq" id="WP_209262805.1">
    <property type="nucleotide sequence ID" value="NZ_JAFFZN010000001.1"/>
</dbReference>
<evidence type="ECO:0000313" key="3">
    <source>
        <dbReference type="Proteomes" id="UP001518976"/>
    </source>
</evidence>